<accession>A0ABW3AIJ6</accession>
<reference evidence="3" key="1">
    <citation type="journal article" date="2019" name="Int. J. Syst. Evol. Microbiol.">
        <title>The Global Catalogue of Microorganisms (GCM) 10K type strain sequencing project: providing services to taxonomists for standard genome sequencing and annotation.</title>
        <authorList>
            <consortium name="The Broad Institute Genomics Platform"/>
            <consortium name="The Broad Institute Genome Sequencing Center for Infectious Disease"/>
            <person name="Wu L."/>
            <person name="Ma J."/>
        </authorList>
    </citation>
    <scope>NUCLEOTIDE SEQUENCE [LARGE SCALE GENOMIC DNA]</scope>
    <source>
        <strain evidence="3">CCUG 54523</strain>
    </source>
</reference>
<gene>
    <name evidence="2" type="ORF">ACFQ0P_09355</name>
</gene>
<feature type="transmembrane region" description="Helical" evidence="1">
    <location>
        <begin position="56"/>
        <end position="73"/>
    </location>
</feature>
<feature type="transmembrane region" description="Helical" evidence="1">
    <location>
        <begin position="154"/>
        <end position="176"/>
    </location>
</feature>
<feature type="transmembrane region" description="Helical" evidence="1">
    <location>
        <begin position="127"/>
        <end position="147"/>
    </location>
</feature>
<keyword evidence="1" id="KW-1133">Transmembrane helix</keyword>
<keyword evidence="3" id="KW-1185">Reference proteome</keyword>
<dbReference type="RefSeq" id="WP_204978442.1">
    <property type="nucleotide sequence ID" value="NZ_JBHTII010000001.1"/>
</dbReference>
<feature type="transmembrane region" description="Helical" evidence="1">
    <location>
        <begin position="182"/>
        <end position="205"/>
    </location>
</feature>
<evidence type="ECO:0000256" key="1">
    <source>
        <dbReference type="SAM" id="Phobius"/>
    </source>
</evidence>
<comment type="caution">
    <text evidence="2">The sequence shown here is derived from an EMBL/GenBank/DDBJ whole genome shotgun (WGS) entry which is preliminary data.</text>
</comment>
<dbReference type="Proteomes" id="UP001597055">
    <property type="component" value="Unassembled WGS sequence"/>
</dbReference>
<name>A0ABW3AIJ6_9MICO</name>
<evidence type="ECO:0000313" key="3">
    <source>
        <dbReference type="Proteomes" id="UP001597055"/>
    </source>
</evidence>
<protein>
    <recommendedName>
        <fullName evidence="4">DUF998 domain-containing protein</fullName>
    </recommendedName>
</protein>
<feature type="transmembrane region" description="Helical" evidence="1">
    <location>
        <begin position="80"/>
        <end position="99"/>
    </location>
</feature>
<feature type="transmembrane region" description="Helical" evidence="1">
    <location>
        <begin position="21"/>
        <end position="44"/>
    </location>
</feature>
<feature type="transmembrane region" description="Helical" evidence="1">
    <location>
        <begin position="217"/>
        <end position="239"/>
    </location>
</feature>
<keyword evidence="1" id="KW-0812">Transmembrane</keyword>
<keyword evidence="1" id="KW-0472">Membrane</keyword>
<evidence type="ECO:0008006" key="4">
    <source>
        <dbReference type="Google" id="ProtNLM"/>
    </source>
</evidence>
<organism evidence="2 3">
    <name type="scientific">Microbacterium insulae</name>
    <dbReference type="NCBI Taxonomy" id="483014"/>
    <lineage>
        <taxon>Bacteria</taxon>
        <taxon>Bacillati</taxon>
        <taxon>Actinomycetota</taxon>
        <taxon>Actinomycetes</taxon>
        <taxon>Micrococcales</taxon>
        <taxon>Microbacteriaceae</taxon>
        <taxon>Microbacterium</taxon>
    </lineage>
</organism>
<dbReference type="EMBL" id="JBHTII010000001">
    <property type="protein sequence ID" value="MFD0790606.1"/>
    <property type="molecule type" value="Genomic_DNA"/>
</dbReference>
<proteinExistence type="predicted"/>
<feature type="transmembrane region" description="Helical" evidence="1">
    <location>
        <begin position="245"/>
        <end position="266"/>
    </location>
</feature>
<sequence length="288" mass="29892">MPSAAPSTSVQRTYRYLRIAIAGTVVVIFVAVGLAAASVGWLTSVSDYYYTPARDAFVGALIAAALALVALSGRGSDRALLDAAALFAPLIALVPTTLAPGSIPGVPVPCSDRCVPPEFEATTANGVATYLVIGVLTVLVVLLLAALGQVPFRAVGFSLVSSAAVLVVVGAAWLFARDAFLAHGHAVATIAFFALFAPVAVRAAFPRRESPPPPAFRAVYVAIALGLVAVLVVYVVLLPGADARGIPVVLLAEAAALMLFFAFWVAQSIEKWDETDPGIVARRDRSRP</sequence>
<evidence type="ECO:0000313" key="2">
    <source>
        <dbReference type="EMBL" id="MFD0790606.1"/>
    </source>
</evidence>